<dbReference type="EMBL" id="JASPKZ010008858">
    <property type="protein sequence ID" value="KAJ9578837.1"/>
    <property type="molecule type" value="Genomic_DNA"/>
</dbReference>
<dbReference type="SUPFAM" id="SSF53098">
    <property type="entry name" value="Ribonuclease H-like"/>
    <property type="match status" value="1"/>
</dbReference>
<accession>A0AAD7ZER9</accession>
<sequence length="350" mass="39981">MENILNEKIFLESTNGVIEGILISLDSQNKSFTLNKIIHYPSGKTQDEPQCYKENDIKWILKYKNNNMEICQEDVENGRKNTDTFYSPEIVRNIVHIQNEEFTADEYDILINMAQNSIYIDSVNSNFYNAIKALESEIEIGIDAKGIGFENNIKILNISMSNCVYHFDVLKLGLQGFSQGLQSILEGNVIKVIHDCRHISYWLNKLYLVNLKNVFDTAVGELIITKNVGGEFPRARVTGIRSLPVCLKIFLGIPPQLVWFGIHNKSIWAEYPLSHSLKFSAARDAVFLLPLKNRLLGTMLSPLYQGIDNFLNLVRNSTEDEAIEHIGTDYLVPTKMEDLEIYKLTKNFAF</sequence>
<reference evidence="1" key="2">
    <citation type="submission" date="2023-05" db="EMBL/GenBank/DDBJ databases">
        <authorList>
            <person name="Fouks B."/>
        </authorList>
    </citation>
    <scope>NUCLEOTIDE SEQUENCE</scope>
    <source>
        <strain evidence="1">Stay&amp;Tobe</strain>
        <tissue evidence="1">Testes</tissue>
    </source>
</reference>
<dbReference type="Proteomes" id="UP001233999">
    <property type="component" value="Unassembled WGS sequence"/>
</dbReference>
<organism evidence="1 2">
    <name type="scientific">Diploptera punctata</name>
    <name type="common">Pacific beetle cockroach</name>
    <dbReference type="NCBI Taxonomy" id="6984"/>
    <lineage>
        <taxon>Eukaryota</taxon>
        <taxon>Metazoa</taxon>
        <taxon>Ecdysozoa</taxon>
        <taxon>Arthropoda</taxon>
        <taxon>Hexapoda</taxon>
        <taxon>Insecta</taxon>
        <taxon>Pterygota</taxon>
        <taxon>Neoptera</taxon>
        <taxon>Polyneoptera</taxon>
        <taxon>Dictyoptera</taxon>
        <taxon>Blattodea</taxon>
        <taxon>Blaberoidea</taxon>
        <taxon>Blaberidae</taxon>
        <taxon>Diplopterinae</taxon>
        <taxon>Diploptera</taxon>
    </lineage>
</organism>
<dbReference type="PANTHER" id="PTHR46628:SF1">
    <property type="entry name" value="PIRNA BIOGENESIS PROTEIN EXD1"/>
    <property type="match status" value="1"/>
</dbReference>
<comment type="caution">
    <text evidence="1">The sequence shown here is derived from an EMBL/GenBank/DDBJ whole genome shotgun (WGS) entry which is preliminary data.</text>
</comment>
<dbReference type="GO" id="GO:0003676">
    <property type="term" value="F:nucleic acid binding"/>
    <property type="evidence" value="ECO:0007669"/>
    <property type="project" value="InterPro"/>
</dbReference>
<evidence type="ECO:0008006" key="3">
    <source>
        <dbReference type="Google" id="ProtNLM"/>
    </source>
</evidence>
<proteinExistence type="predicted"/>
<dbReference type="GO" id="GO:1990923">
    <property type="term" value="C:PET complex"/>
    <property type="evidence" value="ECO:0007669"/>
    <property type="project" value="TreeGrafter"/>
</dbReference>
<dbReference type="InterPro" id="IPR036397">
    <property type="entry name" value="RNaseH_sf"/>
</dbReference>
<reference evidence="1" key="1">
    <citation type="journal article" date="2023" name="IScience">
        <title>Live-bearing cockroach genome reveals convergent evolutionary mechanisms linked to viviparity in insects and beyond.</title>
        <authorList>
            <person name="Fouks B."/>
            <person name="Harrison M.C."/>
            <person name="Mikhailova A.A."/>
            <person name="Marchal E."/>
            <person name="English S."/>
            <person name="Carruthers M."/>
            <person name="Jennings E.C."/>
            <person name="Chiamaka E.L."/>
            <person name="Frigard R.A."/>
            <person name="Pippel M."/>
            <person name="Attardo G.M."/>
            <person name="Benoit J.B."/>
            <person name="Bornberg-Bauer E."/>
            <person name="Tobe S.S."/>
        </authorList>
    </citation>
    <scope>NUCLEOTIDE SEQUENCE</scope>
    <source>
        <strain evidence="1">Stay&amp;Tobe</strain>
    </source>
</reference>
<name>A0AAD7ZER9_DIPPU</name>
<dbReference type="GO" id="GO:0034587">
    <property type="term" value="P:piRNA processing"/>
    <property type="evidence" value="ECO:0007669"/>
    <property type="project" value="TreeGrafter"/>
</dbReference>
<evidence type="ECO:0000313" key="2">
    <source>
        <dbReference type="Proteomes" id="UP001233999"/>
    </source>
</evidence>
<evidence type="ECO:0000313" key="1">
    <source>
        <dbReference type="EMBL" id="KAJ9578837.1"/>
    </source>
</evidence>
<gene>
    <name evidence="1" type="ORF">L9F63_004941</name>
</gene>
<dbReference type="Gene3D" id="3.30.420.10">
    <property type="entry name" value="Ribonuclease H-like superfamily/Ribonuclease H"/>
    <property type="match status" value="1"/>
</dbReference>
<dbReference type="InterPro" id="IPR052144">
    <property type="entry name" value="piRNA_biogenesis_EXD1"/>
</dbReference>
<dbReference type="InterPro" id="IPR012337">
    <property type="entry name" value="RNaseH-like_sf"/>
</dbReference>
<dbReference type="AlphaFoldDB" id="A0AAD7ZER9"/>
<dbReference type="PANTHER" id="PTHR46628">
    <property type="entry name" value="PIRNA BIOGENESIS PROTEIN EXD1"/>
    <property type="match status" value="1"/>
</dbReference>
<keyword evidence="2" id="KW-1185">Reference proteome</keyword>
<protein>
    <recommendedName>
        <fullName evidence="3">3'-5' exonuclease domain-containing protein</fullName>
    </recommendedName>
</protein>